<keyword evidence="3 9" id="KW-0418">Kinase</keyword>
<proteinExistence type="inferred from homology"/>
<dbReference type="GO" id="GO:0004674">
    <property type="term" value="F:protein serine/threonine kinase activity"/>
    <property type="evidence" value="ECO:0007669"/>
    <property type="project" value="UniProtKB-KW"/>
</dbReference>
<evidence type="ECO:0000259" key="8">
    <source>
        <dbReference type="PROSITE" id="PS50011"/>
    </source>
</evidence>
<evidence type="ECO:0000256" key="2">
    <source>
        <dbReference type="ARBA" id="ARBA00022741"/>
    </source>
</evidence>
<feature type="binding site" evidence="6">
    <location>
        <position position="104"/>
    </location>
    <ligand>
        <name>ATP</name>
        <dbReference type="ChEBI" id="CHEBI:30616"/>
    </ligand>
</feature>
<dbReference type="GO" id="GO:0005737">
    <property type="term" value="C:cytoplasm"/>
    <property type="evidence" value="ECO:0007669"/>
    <property type="project" value="TreeGrafter"/>
</dbReference>
<dbReference type="PANTHER" id="PTHR11042:SF190">
    <property type="entry name" value="MITOSIS INHIBITOR PROTEIN KINASE MIK1"/>
    <property type="match status" value="1"/>
</dbReference>
<organism evidence="9 10">
    <name type="scientific">Geranomyces variabilis</name>
    <dbReference type="NCBI Taxonomy" id="109894"/>
    <lineage>
        <taxon>Eukaryota</taxon>
        <taxon>Fungi</taxon>
        <taxon>Fungi incertae sedis</taxon>
        <taxon>Chytridiomycota</taxon>
        <taxon>Chytridiomycota incertae sedis</taxon>
        <taxon>Chytridiomycetes</taxon>
        <taxon>Spizellomycetales</taxon>
        <taxon>Powellomycetaceae</taxon>
        <taxon>Geranomyces</taxon>
    </lineage>
</organism>
<dbReference type="InterPro" id="IPR008271">
    <property type="entry name" value="Ser/Thr_kinase_AS"/>
</dbReference>
<dbReference type="InterPro" id="IPR000719">
    <property type="entry name" value="Prot_kinase_dom"/>
</dbReference>
<feature type="domain" description="Protein kinase" evidence="8">
    <location>
        <begin position="74"/>
        <end position="327"/>
    </location>
</feature>
<dbReference type="PROSITE" id="PS00107">
    <property type="entry name" value="PROTEIN_KINASE_ATP"/>
    <property type="match status" value="1"/>
</dbReference>
<accession>A0AAD5XP59</accession>
<evidence type="ECO:0000313" key="9">
    <source>
        <dbReference type="EMBL" id="KAJ3170925.1"/>
    </source>
</evidence>
<dbReference type="PROSITE" id="PS00108">
    <property type="entry name" value="PROTEIN_KINASE_ST"/>
    <property type="match status" value="1"/>
</dbReference>
<keyword evidence="1" id="KW-0808">Transferase</keyword>
<dbReference type="Pfam" id="PF00069">
    <property type="entry name" value="Pkinase"/>
    <property type="match status" value="1"/>
</dbReference>
<sequence>MDCDPDFQTPTTNGPPRIVSFTMPQLGINPLITSYPLFLTPQFFTELHARKGRPPEADKTHGAGVHSDHLEQHFRITERLGRGSFAEAFKVQSKVDGRCYAIKKTIHPFAGYKDGLNKMSEVDVLWQVGSHPYCVGLMAAWVQYGYMYLQMELCEAGSLDAYLEDNCRDSSLEEYRIWHILAEIAQGLKHIQDLGLVHLDLKPANIFITRTGALKIGDFGLAARAPVSNHDDREGDRTYIAPEIMKAPTFGKPADVFSLGLIILEITANVILPENGPYWHKLREGDLGEIDFGQEISPALVDLVKSMLDPDPDMRPTVDAILGHPYVAQVCAAHAPLGALSVVDPQDSGL</sequence>
<dbReference type="InterPro" id="IPR017441">
    <property type="entry name" value="Protein_kinase_ATP_BS"/>
</dbReference>
<comment type="caution">
    <text evidence="9">The sequence shown here is derived from an EMBL/GenBank/DDBJ whole genome shotgun (WGS) entry which is preliminary data.</text>
</comment>
<dbReference type="PROSITE" id="PS50011">
    <property type="entry name" value="PROTEIN_KINASE_DOM"/>
    <property type="match status" value="1"/>
</dbReference>
<reference evidence="9" key="1">
    <citation type="submission" date="2020-05" db="EMBL/GenBank/DDBJ databases">
        <title>Phylogenomic resolution of chytrid fungi.</title>
        <authorList>
            <person name="Stajich J.E."/>
            <person name="Amses K."/>
            <person name="Simmons R."/>
            <person name="Seto K."/>
            <person name="Myers J."/>
            <person name="Bonds A."/>
            <person name="Quandt C.A."/>
            <person name="Barry K."/>
            <person name="Liu P."/>
            <person name="Grigoriev I."/>
            <person name="Longcore J.E."/>
            <person name="James T.Y."/>
        </authorList>
    </citation>
    <scope>NUCLEOTIDE SEQUENCE</scope>
    <source>
        <strain evidence="9">JEL0379</strain>
    </source>
</reference>
<dbReference type="AlphaFoldDB" id="A0AAD5XP59"/>
<evidence type="ECO:0000256" key="5">
    <source>
        <dbReference type="ARBA" id="ARBA00037982"/>
    </source>
</evidence>
<evidence type="ECO:0000313" key="10">
    <source>
        <dbReference type="Proteomes" id="UP001212152"/>
    </source>
</evidence>
<evidence type="ECO:0000256" key="6">
    <source>
        <dbReference type="PROSITE-ProRule" id="PRU10141"/>
    </source>
</evidence>
<dbReference type="SUPFAM" id="SSF56112">
    <property type="entry name" value="Protein kinase-like (PK-like)"/>
    <property type="match status" value="1"/>
</dbReference>
<evidence type="ECO:0000256" key="7">
    <source>
        <dbReference type="RuleBase" id="RU000304"/>
    </source>
</evidence>
<dbReference type="GO" id="GO:0005524">
    <property type="term" value="F:ATP binding"/>
    <property type="evidence" value="ECO:0007669"/>
    <property type="project" value="UniProtKB-UniRule"/>
</dbReference>
<dbReference type="InterPro" id="IPR011009">
    <property type="entry name" value="Kinase-like_dom_sf"/>
</dbReference>
<dbReference type="PANTHER" id="PTHR11042">
    <property type="entry name" value="EUKARYOTIC TRANSLATION INITIATION FACTOR 2-ALPHA KINASE EIF2-ALPHA KINASE -RELATED"/>
    <property type="match status" value="1"/>
</dbReference>
<keyword evidence="4 6" id="KW-0067">ATP-binding</keyword>
<evidence type="ECO:0000256" key="4">
    <source>
        <dbReference type="ARBA" id="ARBA00022840"/>
    </source>
</evidence>
<dbReference type="GO" id="GO:0004713">
    <property type="term" value="F:protein tyrosine kinase activity"/>
    <property type="evidence" value="ECO:0007669"/>
    <property type="project" value="TreeGrafter"/>
</dbReference>
<dbReference type="Gene3D" id="1.10.510.10">
    <property type="entry name" value="Transferase(Phosphotransferase) domain 1"/>
    <property type="match status" value="1"/>
</dbReference>
<dbReference type="Gene3D" id="3.30.200.20">
    <property type="entry name" value="Phosphorylase Kinase, domain 1"/>
    <property type="match status" value="1"/>
</dbReference>
<keyword evidence="7" id="KW-0723">Serine/threonine-protein kinase</keyword>
<keyword evidence="10" id="KW-1185">Reference proteome</keyword>
<evidence type="ECO:0000256" key="3">
    <source>
        <dbReference type="ARBA" id="ARBA00022777"/>
    </source>
</evidence>
<name>A0AAD5XP59_9FUNG</name>
<dbReference type="Proteomes" id="UP001212152">
    <property type="component" value="Unassembled WGS sequence"/>
</dbReference>
<comment type="similarity">
    <text evidence="5">Belongs to the protein kinase superfamily. Ser/Thr protein kinase family. GCN2 subfamily.</text>
</comment>
<dbReference type="GO" id="GO:0110031">
    <property type="term" value="P:negative regulation of G2/MI transition of meiotic cell cycle"/>
    <property type="evidence" value="ECO:0007669"/>
    <property type="project" value="TreeGrafter"/>
</dbReference>
<dbReference type="EMBL" id="JADGJQ010000090">
    <property type="protein sequence ID" value="KAJ3170925.1"/>
    <property type="molecule type" value="Genomic_DNA"/>
</dbReference>
<evidence type="ECO:0000256" key="1">
    <source>
        <dbReference type="ARBA" id="ARBA00022679"/>
    </source>
</evidence>
<keyword evidence="2 6" id="KW-0547">Nucleotide-binding</keyword>
<dbReference type="SMART" id="SM00220">
    <property type="entry name" value="S_TKc"/>
    <property type="match status" value="1"/>
</dbReference>
<dbReference type="GO" id="GO:0005634">
    <property type="term" value="C:nucleus"/>
    <property type="evidence" value="ECO:0007669"/>
    <property type="project" value="TreeGrafter"/>
</dbReference>
<protein>
    <submittedName>
        <fullName evidence="9">Protein kinase, membrane associated tyrosine threonine 1</fullName>
    </submittedName>
</protein>
<dbReference type="InterPro" id="IPR050339">
    <property type="entry name" value="CC_SR_Kinase"/>
</dbReference>
<gene>
    <name evidence="9" type="primary">PKMYT1</name>
    <name evidence="9" type="ORF">HDU87_008627</name>
</gene>